<dbReference type="Gene3D" id="1.20.1280.50">
    <property type="match status" value="1"/>
</dbReference>
<dbReference type="Proteomes" id="UP000572817">
    <property type="component" value="Unassembled WGS sequence"/>
</dbReference>
<sequence length="553" mass="64092">MALLARDFAELPSPAARRAAAAAGRLDNTSRRAVVCLAMPPGACSTSPARIAAPNGIVESLTTAEWRELLARLQERDFRCDIVGSLPVELVSHIFRYLPPNAPFQYQQVCRRWQRVLCSTHVTGCALDTWYSERDPKLAGEEAGLYSDPLTVHKWKSDHVKRFREGRPYHGTFYYGNWYGRLTAADRSEFPEADFVKDTLAWKELRRIVAFNLRSGEHHSIMTDAREQVYTMKLTENIVAFFPIYSRICHIYDLETRERSHFTLVNQSVEVFAAQGRTVLVASESRTPSWSTRLNVYIWNALDKRTRAFEINRVRLIDEGRPYQYMPKCVVIDERTRSIVWFFCLRKETKNWLSFERWSFDGVLLARFDHETSVSVYSLRAADIRPMDHEGRLYHIRTPVRPFGYREEPIFARTMTSIVFDNKLNQLTVNTSSDALPAFRNEYFKKTPFDKFTVCLWKDVMFYIPPAVTDEEARTKDSTWGPQTYQTLERRGLHLGIMDIPEDMATEHSGMPGDEALLGNEHLMVLLRRGHCAVWCFDPHLQLPERIPRDETL</sequence>
<accession>A0A8H4ITZ5</accession>
<dbReference type="OrthoDB" id="5295250at2759"/>
<comment type="caution">
    <text evidence="2">The sequence shown here is derived from an EMBL/GenBank/DDBJ whole genome shotgun (WGS) entry which is preliminary data.</text>
</comment>
<feature type="domain" description="F-box" evidence="1">
    <location>
        <begin position="80"/>
        <end position="134"/>
    </location>
</feature>
<reference evidence="2" key="1">
    <citation type="submission" date="2020-04" db="EMBL/GenBank/DDBJ databases">
        <title>Genome Assembly and Annotation of Botryosphaeria dothidea sdau 11-99, a Latent Pathogen of Apple Fruit Ring Rot in China.</title>
        <authorList>
            <person name="Yu C."/>
            <person name="Diao Y."/>
            <person name="Lu Q."/>
            <person name="Zhao J."/>
            <person name="Cui S."/>
            <person name="Peng C."/>
            <person name="He B."/>
            <person name="Liu H."/>
        </authorList>
    </citation>
    <scope>NUCLEOTIDE SEQUENCE [LARGE SCALE GENOMIC DNA]</scope>
    <source>
        <strain evidence="2">Sdau11-99</strain>
    </source>
</reference>
<dbReference type="InterPro" id="IPR036047">
    <property type="entry name" value="F-box-like_dom_sf"/>
</dbReference>
<name>A0A8H4ITZ5_9PEZI</name>
<protein>
    <submittedName>
        <fullName evidence="2">F-box domain cyclin-like protein</fullName>
    </submittedName>
</protein>
<dbReference type="Pfam" id="PF12937">
    <property type="entry name" value="F-box-like"/>
    <property type="match status" value="1"/>
</dbReference>
<dbReference type="SUPFAM" id="SSF81383">
    <property type="entry name" value="F-box domain"/>
    <property type="match status" value="1"/>
</dbReference>
<keyword evidence="3" id="KW-1185">Reference proteome</keyword>
<proteinExistence type="predicted"/>
<dbReference type="AlphaFoldDB" id="A0A8H4ITZ5"/>
<evidence type="ECO:0000313" key="3">
    <source>
        <dbReference type="Proteomes" id="UP000572817"/>
    </source>
</evidence>
<dbReference type="EMBL" id="WWBZ02000033">
    <property type="protein sequence ID" value="KAF4306319.1"/>
    <property type="molecule type" value="Genomic_DNA"/>
</dbReference>
<evidence type="ECO:0000313" key="2">
    <source>
        <dbReference type="EMBL" id="KAF4306319.1"/>
    </source>
</evidence>
<dbReference type="PROSITE" id="PS50181">
    <property type="entry name" value="FBOX"/>
    <property type="match status" value="1"/>
</dbReference>
<gene>
    <name evidence="2" type="ORF">GTA08_BOTSDO05641</name>
</gene>
<dbReference type="InterPro" id="IPR001810">
    <property type="entry name" value="F-box_dom"/>
</dbReference>
<organism evidence="2 3">
    <name type="scientific">Botryosphaeria dothidea</name>
    <dbReference type="NCBI Taxonomy" id="55169"/>
    <lineage>
        <taxon>Eukaryota</taxon>
        <taxon>Fungi</taxon>
        <taxon>Dikarya</taxon>
        <taxon>Ascomycota</taxon>
        <taxon>Pezizomycotina</taxon>
        <taxon>Dothideomycetes</taxon>
        <taxon>Dothideomycetes incertae sedis</taxon>
        <taxon>Botryosphaeriales</taxon>
        <taxon>Botryosphaeriaceae</taxon>
        <taxon>Botryosphaeria</taxon>
    </lineage>
</organism>
<evidence type="ECO:0000259" key="1">
    <source>
        <dbReference type="PROSITE" id="PS50181"/>
    </source>
</evidence>